<evidence type="ECO:0000313" key="2">
    <source>
        <dbReference type="Proteomes" id="UP001218188"/>
    </source>
</evidence>
<protein>
    <submittedName>
        <fullName evidence="1">Uncharacterized protein</fullName>
    </submittedName>
</protein>
<gene>
    <name evidence="1" type="ORF">C8F04DRAFT_954165</name>
</gene>
<dbReference type="EMBL" id="JARJCM010000045">
    <property type="protein sequence ID" value="KAJ7036117.1"/>
    <property type="molecule type" value="Genomic_DNA"/>
</dbReference>
<proteinExistence type="predicted"/>
<name>A0AAD6T2F8_9AGAR</name>
<evidence type="ECO:0000313" key="1">
    <source>
        <dbReference type="EMBL" id="KAJ7036117.1"/>
    </source>
</evidence>
<sequence length="65" mass="7035">DHTINGVLLGAIAYPQTGGCRFNGEACTLVELSLRNGFRSADLSLIPPSVEIFVEIQKTLTNFLL</sequence>
<accession>A0AAD6T2F8</accession>
<comment type="caution">
    <text evidence="1">The sequence shown here is derived from an EMBL/GenBank/DDBJ whole genome shotgun (WGS) entry which is preliminary data.</text>
</comment>
<dbReference type="Proteomes" id="UP001218188">
    <property type="component" value="Unassembled WGS sequence"/>
</dbReference>
<reference evidence="1" key="1">
    <citation type="submission" date="2023-03" db="EMBL/GenBank/DDBJ databases">
        <title>Massive genome expansion in bonnet fungi (Mycena s.s.) driven by repeated elements and novel gene families across ecological guilds.</title>
        <authorList>
            <consortium name="Lawrence Berkeley National Laboratory"/>
            <person name="Harder C.B."/>
            <person name="Miyauchi S."/>
            <person name="Viragh M."/>
            <person name="Kuo A."/>
            <person name="Thoen E."/>
            <person name="Andreopoulos B."/>
            <person name="Lu D."/>
            <person name="Skrede I."/>
            <person name="Drula E."/>
            <person name="Henrissat B."/>
            <person name="Morin E."/>
            <person name="Kohler A."/>
            <person name="Barry K."/>
            <person name="LaButti K."/>
            <person name="Morin E."/>
            <person name="Salamov A."/>
            <person name="Lipzen A."/>
            <person name="Mereny Z."/>
            <person name="Hegedus B."/>
            <person name="Baldrian P."/>
            <person name="Stursova M."/>
            <person name="Weitz H."/>
            <person name="Taylor A."/>
            <person name="Grigoriev I.V."/>
            <person name="Nagy L.G."/>
            <person name="Martin F."/>
            <person name="Kauserud H."/>
        </authorList>
    </citation>
    <scope>NUCLEOTIDE SEQUENCE</scope>
    <source>
        <strain evidence="1">CBHHK200</strain>
    </source>
</reference>
<organism evidence="1 2">
    <name type="scientific">Mycena alexandri</name>
    <dbReference type="NCBI Taxonomy" id="1745969"/>
    <lineage>
        <taxon>Eukaryota</taxon>
        <taxon>Fungi</taxon>
        <taxon>Dikarya</taxon>
        <taxon>Basidiomycota</taxon>
        <taxon>Agaricomycotina</taxon>
        <taxon>Agaricomycetes</taxon>
        <taxon>Agaricomycetidae</taxon>
        <taxon>Agaricales</taxon>
        <taxon>Marasmiineae</taxon>
        <taxon>Mycenaceae</taxon>
        <taxon>Mycena</taxon>
    </lineage>
</organism>
<dbReference type="AlphaFoldDB" id="A0AAD6T2F8"/>
<feature type="non-terminal residue" evidence="1">
    <location>
        <position position="1"/>
    </location>
</feature>
<keyword evidence="2" id="KW-1185">Reference proteome</keyword>